<evidence type="ECO:0000256" key="1">
    <source>
        <dbReference type="ARBA" id="ARBA00022884"/>
    </source>
</evidence>
<dbReference type="PANTHER" id="PTHR16105:SF2">
    <property type="entry name" value="RNA-BINDING PROTEIN 41"/>
    <property type="match status" value="1"/>
</dbReference>
<dbReference type="Pfam" id="PF00076">
    <property type="entry name" value="RRM_1"/>
    <property type="match status" value="1"/>
</dbReference>
<sequence>MDSAMDVDIPPSQTLFIKNLKGRVHIDELKASLYALFSSFGYVLTVHARSTQKLREQAFIAFADMTSATAALRSLNGFEFYGFPLQIEYAKSKSDVVAKLDGSFKLRPKKENNNDDDDDE</sequence>
<dbReference type="GO" id="GO:0005689">
    <property type="term" value="C:U12-type spliceosomal complex"/>
    <property type="evidence" value="ECO:0007669"/>
    <property type="project" value="TreeGrafter"/>
</dbReference>
<evidence type="ECO:0000259" key="3">
    <source>
        <dbReference type="PROSITE" id="PS50102"/>
    </source>
</evidence>
<dbReference type="SMART" id="SM00360">
    <property type="entry name" value="RRM"/>
    <property type="match status" value="1"/>
</dbReference>
<dbReference type="PANTHER" id="PTHR16105">
    <property type="entry name" value="RNA-BINDING REGION-CONTAINING PROTEIN 3"/>
    <property type="match status" value="1"/>
</dbReference>
<evidence type="ECO:0000313" key="4">
    <source>
        <dbReference type="EMBL" id="ORX51651.1"/>
    </source>
</evidence>
<proteinExistence type="predicted"/>
<dbReference type="STRING" id="101127.A0A1X2GE02"/>
<dbReference type="InterPro" id="IPR045164">
    <property type="entry name" value="RBM41/RNPC3"/>
</dbReference>
<dbReference type="FunFam" id="3.30.70.330:FF:000039">
    <property type="entry name" value="U1 small nuclear ribonucleoprotein A"/>
    <property type="match status" value="1"/>
</dbReference>
<reference evidence="4 5" key="1">
    <citation type="submission" date="2016-07" db="EMBL/GenBank/DDBJ databases">
        <title>Pervasive Adenine N6-methylation of Active Genes in Fungi.</title>
        <authorList>
            <consortium name="DOE Joint Genome Institute"/>
            <person name="Mondo S.J."/>
            <person name="Dannebaum R.O."/>
            <person name="Kuo R.C."/>
            <person name="Labutti K."/>
            <person name="Haridas S."/>
            <person name="Kuo A."/>
            <person name="Salamov A."/>
            <person name="Ahrendt S.R."/>
            <person name="Lipzen A."/>
            <person name="Sullivan W."/>
            <person name="Andreopoulos W.B."/>
            <person name="Clum A."/>
            <person name="Lindquist E."/>
            <person name="Daum C."/>
            <person name="Ramamoorthy G.K."/>
            <person name="Gryganskyi A."/>
            <person name="Culley D."/>
            <person name="Magnuson J.K."/>
            <person name="James T.Y."/>
            <person name="O'Malley M.A."/>
            <person name="Stajich J.E."/>
            <person name="Spatafora J.W."/>
            <person name="Visel A."/>
            <person name="Grigoriev I.V."/>
        </authorList>
    </citation>
    <scope>NUCLEOTIDE SEQUENCE [LARGE SCALE GENOMIC DNA]</scope>
    <source>
        <strain evidence="4 5">NRRL 3301</strain>
    </source>
</reference>
<dbReference type="InterPro" id="IPR012677">
    <property type="entry name" value="Nucleotide-bd_a/b_plait_sf"/>
</dbReference>
<evidence type="ECO:0000313" key="5">
    <source>
        <dbReference type="Proteomes" id="UP000242146"/>
    </source>
</evidence>
<dbReference type="EMBL" id="MCGT01000020">
    <property type="protein sequence ID" value="ORX51651.1"/>
    <property type="molecule type" value="Genomic_DNA"/>
</dbReference>
<keyword evidence="1 2" id="KW-0694">RNA-binding</keyword>
<dbReference type="AlphaFoldDB" id="A0A1X2GE02"/>
<dbReference type="OrthoDB" id="277802at2759"/>
<comment type="caution">
    <text evidence="4">The sequence shown here is derived from an EMBL/GenBank/DDBJ whole genome shotgun (WGS) entry which is preliminary data.</text>
</comment>
<organism evidence="4 5">
    <name type="scientific">Hesseltinella vesiculosa</name>
    <dbReference type="NCBI Taxonomy" id="101127"/>
    <lineage>
        <taxon>Eukaryota</taxon>
        <taxon>Fungi</taxon>
        <taxon>Fungi incertae sedis</taxon>
        <taxon>Mucoromycota</taxon>
        <taxon>Mucoromycotina</taxon>
        <taxon>Mucoromycetes</taxon>
        <taxon>Mucorales</taxon>
        <taxon>Cunninghamellaceae</taxon>
        <taxon>Hesseltinella</taxon>
    </lineage>
</organism>
<dbReference type="GO" id="GO:0030626">
    <property type="term" value="F:U12 snRNA binding"/>
    <property type="evidence" value="ECO:0007669"/>
    <property type="project" value="TreeGrafter"/>
</dbReference>
<dbReference type="Gene3D" id="3.30.70.330">
    <property type="match status" value="1"/>
</dbReference>
<dbReference type="SUPFAM" id="SSF54928">
    <property type="entry name" value="RNA-binding domain, RBD"/>
    <property type="match status" value="1"/>
</dbReference>
<keyword evidence="5" id="KW-1185">Reference proteome</keyword>
<dbReference type="CDD" id="cd12246">
    <property type="entry name" value="RRM1_U1A_like"/>
    <property type="match status" value="1"/>
</dbReference>
<dbReference type="GO" id="GO:0000398">
    <property type="term" value="P:mRNA splicing, via spliceosome"/>
    <property type="evidence" value="ECO:0007669"/>
    <property type="project" value="TreeGrafter"/>
</dbReference>
<dbReference type="PROSITE" id="PS50102">
    <property type="entry name" value="RRM"/>
    <property type="match status" value="1"/>
</dbReference>
<gene>
    <name evidence="4" type="ORF">DM01DRAFT_1081985</name>
</gene>
<evidence type="ECO:0000256" key="2">
    <source>
        <dbReference type="PROSITE-ProRule" id="PRU00176"/>
    </source>
</evidence>
<name>A0A1X2GE02_9FUNG</name>
<dbReference type="InterPro" id="IPR000504">
    <property type="entry name" value="RRM_dom"/>
</dbReference>
<dbReference type="InterPro" id="IPR035979">
    <property type="entry name" value="RBD_domain_sf"/>
</dbReference>
<protein>
    <recommendedName>
        <fullName evidence="3">RRM domain-containing protein</fullName>
    </recommendedName>
</protein>
<accession>A0A1X2GE02</accession>
<feature type="domain" description="RRM" evidence="3">
    <location>
        <begin position="13"/>
        <end position="92"/>
    </location>
</feature>
<dbReference type="Proteomes" id="UP000242146">
    <property type="component" value="Unassembled WGS sequence"/>
</dbReference>
<dbReference type="GO" id="GO:0097157">
    <property type="term" value="F:pre-mRNA intronic binding"/>
    <property type="evidence" value="ECO:0007669"/>
    <property type="project" value="TreeGrafter"/>
</dbReference>